<dbReference type="GO" id="GO:0003677">
    <property type="term" value="F:DNA binding"/>
    <property type="evidence" value="ECO:0007669"/>
    <property type="project" value="InterPro"/>
</dbReference>
<dbReference type="AlphaFoldDB" id="A0A163MDK3"/>
<dbReference type="Pfam" id="PF01381">
    <property type="entry name" value="HTH_3"/>
    <property type="match status" value="1"/>
</dbReference>
<organism evidence="2 3">
    <name type="scientific">Rossellomorea marisflavi</name>
    <dbReference type="NCBI Taxonomy" id="189381"/>
    <lineage>
        <taxon>Bacteria</taxon>
        <taxon>Bacillati</taxon>
        <taxon>Bacillota</taxon>
        <taxon>Bacilli</taxon>
        <taxon>Bacillales</taxon>
        <taxon>Bacillaceae</taxon>
        <taxon>Rossellomorea</taxon>
    </lineage>
</organism>
<dbReference type="InterPro" id="IPR053163">
    <property type="entry name" value="HTH-type_regulator_Rgg"/>
</dbReference>
<gene>
    <name evidence="2" type="ORF">AV649_12665</name>
</gene>
<sequence>MKLTEIGKKISELRKEMTLTQGELAEGICTQASISLIEKGELDPNATILYQIAKKLGVDVNYFFHIGSTPRLDYINEVEKQLRALRITYKYTEMMEIVSIEERNPLFYNNPTKLQFLYWHKSIFLFEVKKDHEQAVSVIEEAFTLLPNKKRAITELEMEMMMALGTYQFTLGRYQEVIDQYKKVQAILDETNREPVDKTIKTRLYYNSSRAHTRLGNLEDSQALLHEGINWCIESEELHLLPALHYQIGYNYELMGDHAKALEFLDYSISLFELFPDHNYSTFLSEKRSHYLRVLDQPK</sequence>
<dbReference type="RefSeq" id="WP_063190604.1">
    <property type="nucleotide sequence ID" value="NZ_LQQY01000004.1"/>
</dbReference>
<dbReference type="InterPro" id="IPR011990">
    <property type="entry name" value="TPR-like_helical_dom_sf"/>
</dbReference>
<dbReference type="CDD" id="cd00093">
    <property type="entry name" value="HTH_XRE"/>
    <property type="match status" value="1"/>
</dbReference>
<dbReference type="Proteomes" id="UP000076510">
    <property type="component" value="Unassembled WGS sequence"/>
</dbReference>
<proteinExistence type="predicted"/>
<dbReference type="InterPro" id="IPR019734">
    <property type="entry name" value="TPR_rpt"/>
</dbReference>
<dbReference type="SMART" id="SM00028">
    <property type="entry name" value="TPR"/>
    <property type="match status" value="2"/>
</dbReference>
<dbReference type="EMBL" id="LQQY01000004">
    <property type="protein sequence ID" value="KZE52587.1"/>
    <property type="molecule type" value="Genomic_DNA"/>
</dbReference>
<dbReference type="SUPFAM" id="SSF48452">
    <property type="entry name" value="TPR-like"/>
    <property type="match status" value="1"/>
</dbReference>
<reference evidence="3" key="1">
    <citation type="submission" date="2016-01" db="EMBL/GenBank/DDBJ databases">
        <title>Whole genome sequencing of Bhargavaea cecembensis T14.</title>
        <authorList>
            <person name="Hong K.W."/>
        </authorList>
    </citation>
    <scope>NUCLEOTIDE SEQUENCE [LARGE SCALE GENOMIC DNA]</scope>
    <source>
        <strain evidence="3">M19</strain>
    </source>
</reference>
<dbReference type="Pfam" id="PF18768">
    <property type="entry name" value="RNPP_C"/>
    <property type="match status" value="1"/>
</dbReference>
<dbReference type="PROSITE" id="PS50943">
    <property type="entry name" value="HTH_CROC1"/>
    <property type="match status" value="1"/>
</dbReference>
<accession>A0A163MDK3</accession>
<dbReference type="InterPro" id="IPR001387">
    <property type="entry name" value="Cro/C1-type_HTH"/>
</dbReference>
<feature type="domain" description="HTH cro/C1-type" evidence="1">
    <location>
        <begin position="10"/>
        <end position="63"/>
    </location>
</feature>
<evidence type="ECO:0000313" key="2">
    <source>
        <dbReference type="EMBL" id="KZE52587.1"/>
    </source>
</evidence>
<dbReference type="InterPro" id="IPR041315">
    <property type="entry name" value="PlcR_TPR"/>
</dbReference>
<dbReference type="SUPFAM" id="SSF47413">
    <property type="entry name" value="lambda repressor-like DNA-binding domains"/>
    <property type="match status" value="1"/>
</dbReference>
<dbReference type="PANTHER" id="PTHR37038:SF14">
    <property type="entry name" value="TRANSCRIPTIONAL ACTIVATOR"/>
    <property type="match status" value="1"/>
</dbReference>
<dbReference type="OrthoDB" id="1150409at2"/>
<name>A0A163MDK3_9BACI</name>
<protein>
    <recommendedName>
        <fullName evidence="1">HTH cro/C1-type domain-containing protein</fullName>
    </recommendedName>
</protein>
<dbReference type="SMART" id="SM00530">
    <property type="entry name" value="HTH_XRE"/>
    <property type="match status" value="1"/>
</dbReference>
<evidence type="ECO:0000313" key="3">
    <source>
        <dbReference type="Proteomes" id="UP000076510"/>
    </source>
</evidence>
<comment type="caution">
    <text evidence="2">The sequence shown here is derived from an EMBL/GenBank/DDBJ whole genome shotgun (WGS) entry which is preliminary data.</text>
</comment>
<dbReference type="PANTHER" id="PTHR37038">
    <property type="entry name" value="TRANSCRIPTIONAL REGULATOR-RELATED"/>
    <property type="match status" value="1"/>
</dbReference>
<dbReference type="Gene3D" id="1.25.40.10">
    <property type="entry name" value="Tetratricopeptide repeat domain"/>
    <property type="match status" value="1"/>
</dbReference>
<dbReference type="InterPro" id="IPR010982">
    <property type="entry name" value="Lambda_DNA-bd_dom_sf"/>
</dbReference>
<evidence type="ECO:0000259" key="1">
    <source>
        <dbReference type="PROSITE" id="PS50943"/>
    </source>
</evidence>